<evidence type="ECO:0000256" key="1">
    <source>
        <dbReference type="SAM" id="Phobius"/>
    </source>
</evidence>
<keyword evidence="3" id="KW-1185">Reference proteome</keyword>
<sequence length="228" mass="26554">MNTNQFEIKSLSAKAPANVQETSEGFLLRNNEDIKRQQGNIISRLIGGLILISFIAIFVFFFWWFFLLIAIASILFNKNFRNQVKNYLVAQFRLFPAEVLLSTYPLRLGEECNLTFRRRFKGNLKTKQPEQLTFKIACVERVEYKKGTDTEIEVHTIWESQPQFHSVPTDVDIFSFKTIFTVPNDLPPSFEGKNNQIRWIFLVEQNISGVFERINSSFVFIVDPVLVK</sequence>
<protein>
    <submittedName>
        <fullName evidence="2">Uncharacterized protein</fullName>
    </submittedName>
</protein>
<dbReference type="AlphaFoldDB" id="A0A8J7JTU2"/>
<dbReference type="Proteomes" id="UP000620559">
    <property type="component" value="Unassembled WGS sequence"/>
</dbReference>
<reference evidence="2" key="1">
    <citation type="submission" date="2020-10" db="EMBL/GenBank/DDBJ databases">
        <authorList>
            <person name="Castelo-Branco R."/>
            <person name="Eusebio N."/>
            <person name="Adriana R."/>
            <person name="Vieira A."/>
            <person name="Brugerolle De Fraissinette N."/>
            <person name="Rezende De Castro R."/>
            <person name="Schneider M.P."/>
            <person name="Vasconcelos V."/>
            <person name="Leao P.N."/>
        </authorList>
    </citation>
    <scope>NUCLEOTIDE SEQUENCE</scope>
    <source>
        <strain evidence="2">LEGE 06105</strain>
    </source>
</reference>
<organism evidence="2 3">
    <name type="scientific">Plectonema cf. radiosum LEGE 06105</name>
    <dbReference type="NCBI Taxonomy" id="945769"/>
    <lineage>
        <taxon>Bacteria</taxon>
        <taxon>Bacillati</taxon>
        <taxon>Cyanobacteriota</taxon>
        <taxon>Cyanophyceae</taxon>
        <taxon>Oscillatoriophycideae</taxon>
        <taxon>Oscillatoriales</taxon>
        <taxon>Microcoleaceae</taxon>
        <taxon>Plectonema</taxon>
    </lineage>
</organism>
<keyword evidence="1" id="KW-0472">Membrane</keyword>
<keyword evidence="1" id="KW-0812">Transmembrane</keyword>
<dbReference type="RefSeq" id="WP_193918788.1">
    <property type="nucleotide sequence ID" value="NZ_JADEWL010000017.1"/>
</dbReference>
<proteinExistence type="predicted"/>
<comment type="caution">
    <text evidence="2">The sequence shown here is derived from an EMBL/GenBank/DDBJ whole genome shotgun (WGS) entry which is preliminary data.</text>
</comment>
<name>A0A8J7JTU2_9CYAN</name>
<keyword evidence="1" id="KW-1133">Transmembrane helix</keyword>
<dbReference type="EMBL" id="JADEWL010000017">
    <property type="protein sequence ID" value="MBE9212650.1"/>
    <property type="molecule type" value="Genomic_DNA"/>
</dbReference>
<evidence type="ECO:0000313" key="2">
    <source>
        <dbReference type="EMBL" id="MBE9212650.1"/>
    </source>
</evidence>
<feature type="transmembrane region" description="Helical" evidence="1">
    <location>
        <begin position="45"/>
        <end position="76"/>
    </location>
</feature>
<gene>
    <name evidence="2" type="ORF">IQ247_07955</name>
</gene>
<accession>A0A8J7JTU2</accession>
<evidence type="ECO:0000313" key="3">
    <source>
        <dbReference type="Proteomes" id="UP000620559"/>
    </source>
</evidence>